<dbReference type="EMBL" id="CP015866">
    <property type="protein sequence ID" value="ANJ11231.1"/>
    <property type="molecule type" value="Genomic_DNA"/>
</dbReference>
<dbReference type="PANTHER" id="PTHR43569">
    <property type="entry name" value="AMIDOHYDROLASE"/>
    <property type="match status" value="1"/>
</dbReference>
<dbReference type="Proteomes" id="UP000078468">
    <property type="component" value="Chromosome"/>
</dbReference>
<dbReference type="InterPro" id="IPR006680">
    <property type="entry name" value="Amidohydro-rel"/>
</dbReference>
<dbReference type="GeneID" id="91309562"/>
<dbReference type="SUPFAM" id="SSF51556">
    <property type="entry name" value="Metallo-dependent hydrolases"/>
    <property type="match status" value="1"/>
</dbReference>
<name>A0A191V888_9ACTN</name>
<dbReference type="Pfam" id="PF04909">
    <property type="entry name" value="Amidohydro_2"/>
    <property type="match status" value="1"/>
</dbReference>
<dbReference type="InterPro" id="IPR052350">
    <property type="entry name" value="Metallo-dep_Lactonases"/>
</dbReference>
<reference evidence="2 3" key="1">
    <citation type="submission" date="2016-05" db="EMBL/GenBank/DDBJ databases">
        <title>Non-Contiguous Finished Genome Sequence of Streptomyces parvulus 2297 Integrated Site-Specifically with Actinophage R4.</title>
        <authorList>
            <person name="Nishizawa T."/>
            <person name="Miura T."/>
            <person name="Harada C."/>
            <person name="Guo Y."/>
            <person name="Narisawa K."/>
            <person name="Ohta H."/>
            <person name="Takahashi H."/>
            <person name="Shirai M."/>
        </authorList>
    </citation>
    <scope>NUCLEOTIDE SEQUENCE [LARGE SCALE GENOMIC DNA]</scope>
    <source>
        <strain evidence="2 3">2297</strain>
    </source>
</reference>
<dbReference type="Gene3D" id="3.20.20.140">
    <property type="entry name" value="Metal-dependent hydrolases"/>
    <property type="match status" value="1"/>
</dbReference>
<dbReference type="GO" id="GO:0016787">
    <property type="term" value="F:hydrolase activity"/>
    <property type="evidence" value="ECO:0007669"/>
    <property type="project" value="UniProtKB-KW"/>
</dbReference>
<dbReference type="PANTHER" id="PTHR43569:SF2">
    <property type="entry name" value="AMIDOHYDROLASE-RELATED DOMAIN-CONTAINING PROTEIN"/>
    <property type="match status" value="1"/>
</dbReference>
<dbReference type="KEGG" id="spav:Spa2297_32100"/>
<evidence type="ECO:0000313" key="3">
    <source>
        <dbReference type="Proteomes" id="UP000078468"/>
    </source>
</evidence>
<keyword evidence="2" id="KW-0378">Hydrolase</keyword>
<protein>
    <submittedName>
        <fullName evidence="2">Metal-dependent hydrolase</fullName>
    </submittedName>
</protein>
<organism evidence="2 3">
    <name type="scientific">Streptomyces parvulus</name>
    <dbReference type="NCBI Taxonomy" id="146923"/>
    <lineage>
        <taxon>Bacteria</taxon>
        <taxon>Bacillati</taxon>
        <taxon>Actinomycetota</taxon>
        <taxon>Actinomycetes</taxon>
        <taxon>Kitasatosporales</taxon>
        <taxon>Streptomycetaceae</taxon>
        <taxon>Streptomyces</taxon>
    </lineage>
</organism>
<dbReference type="AlphaFoldDB" id="A0A191V888"/>
<evidence type="ECO:0000256" key="1">
    <source>
        <dbReference type="ARBA" id="ARBA00038310"/>
    </source>
</evidence>
<gene>
    <name evidence="2" type="ORF">Spa2297_32100</name>
</gene>
<comment type="similarity">
    <text evidence="1">Belongs to the metallo-dependent hydrolases superfamily.</text>
</comment>
<evidence type="ECO:0000313" key="2">
    <source>
        <dbReference type="EMBL" id="ANJ11231.1"/>
    </source>
</evidence>
<accession>A0A191V888</accession>
<proteinExistence type="inferred from homology"/>
<dbReference type="RefSeq" id="WP_064731559.1">
    <property type="nucleotide sequence ID" value="NZ_BMRX01000004.1"/>
</dbReference>
<dbReference type="InterPro" id="IPR032466">
    <property type="entry name" value="Metal_Hydrolase"/>
</dbReference>
<sequence>MTVVDAHLHVWDPGVAAYDWLGPAMSPLDRAMRFPEARPSLRSAGVDAAVLVQAADNDADTDLMLATAAAHPEVVGVVAWVPLDDPDRARARLTALRGDPHVVGVRTLLHERSDPDWILGPDTGAGLALLAGAGLTFDYPTGSPAALRHLPELAARHPGLRLVVDHLGKPPVGGGREDRAEWRRLIAAAARHPGTHAKISGLYPASGPLDAWTTAEVRPFVEDALELFGPERLMYGGDWPISLSAGGYARTWESVCELLAPLAPDDRAAVLGGTAARVYRLDPALLDAAHRAAV</sequence>